<dbReference type="InterPro" id="IPR018607">
    <property type="entry name" value="Ctf8"/>
</dbReference>
<dbReference type="OrthoDB" id="121932at2759"/>
<dbReference type="GO" id="GO:0007064">
    <property type="term" value="P:mitotic sister chromatid cohesion"/>
    <property type="evidence" value="ECO:0007669"/>
    <property type="project" value="InterPro"/>
</dbReference>
<keyword evidence="2" id="KW-1185">Reference proteome</keyword>
<dbReference type="EMBL" id="VWRR01000008">
    <property type="protein sequence ID" value="KAF6003033.1"/>
    <property type="molecule type" value="Genomic_DNA"/>
</dbReference>
<dbReference type="GO" id="GO:0031390">
    <property type="term" value="C:Ctf18 RFC-like complex"/>
    <property type="evidence" value="ECO:0007669"/>
    <property type="project" value="InterPro"/>
</dbReference>
<sequence>MHVPILIQSKSLPEWSLLELQGVLSLDSSVSDGGASNAVVEPRLLGTLQRDGDDDQECVLTLVQYELHGATEKLPTPLLVLRKRGPDEAHPGTWWECVALVREKVVFVNRPRPRVPVMGKELKRWRT</sequence>
<organism evidence="1 2">
    <name type="scientific">Cyanidiococcus yangmingshanensis</name>
    <dbReference type="NCBI Taxonomy" id="2690220"/>
    <lineage>
        <taxon>Eukaryota</taxon>
        <taxon>Rhodophyta</taxon>
        <taxon>Bangiophyceae</taxon>
        <taxon>Cyanidiales</taxon>
        <taxon>Cyanidiaceae</taxon>
        <taxon>Cyanidiococcus</taxon>
    </lineage>
</organism>
<comment type="caution">
    <text evidence="1">The sequence shown here is derived from an EMBL/GenBank/DDBJ whole genome shotgun (WGS) entry which is preliminary data.</text>
</comment>
<evidence type="ECO:0000313" key="2">
    <source>
        <dbReference type="Proteomes" id="UP000530660"/>
    </source>
</evidence>
<dbReference type="AlphaFoldDB" id="A0A7J7IIX0"/>
<proteinExistence type="predicted"/>
<dbReference type="Pfam" id="PF09696">
    <property type="entry name" value="Ctf8"/>
    <property type="match status" value="1"/>
</dbReference>
<dbReference type="Proteomes" id="UP000530660">
    <property type="component" value="Unassembled WGS sequence"/>
</dbReference>
<reference evidence="1 2" key="1">
    <citation type="journal article" date="2020" name="J. Phycol.">
        <title>Comparative genome analysis reveals Cyanidiococcus gen. nov., a new extremophilic red algal genus sister to Cyanidioschyzon (Cyanidioschyzonaceae, Rhodophyta).</title>
        <authorList>
            <person name="Liu S.-L."/>
            <person name="Chiang Y.-R."/>
            <person name="Yoon H.S."/>
            <person name="Fu H.-Y."/>
        </authorList>
    </citation>
    <scope>NUCLEOTIDE SEQUENCE [LARGE SCALE GENOMIC DNA]</scope>
    <source>
        <strain evidence="1 2">THAL066</strain>
    </source>
</reference>
<evidence type="ECO:0000313" key="1">
    <source>
        <dbReference type="EMBL" id="KAF6003033.1"/>
    </source>
</evidence>
<gene>
    <name evidence="1" type="ORF">F1559_002935</name>
</gene>
<name>A0A7J7IIX0_9RHOD</name>
<protein>
    <submittedName>
        <fullName evidence="1">Uncharacterized protein</fullName>
    </submittedName>
</protein>
<accession>A0A7J7IIX0</accession>